<evidence type="ECO:0000256" key="3">
    <source>
        <dbReference type="ARBA" id="ARBA00004648"/>
    </source>
</evidence>
<reference evidence="13" key="1">
    <citation type="journal article" date="2018" name="Biosci. Biotechnol. Biochem.">
        <title>Polysaccharide hydrolase of the hadal zone amphipods Hirondellea gigas.</title>
        <authorList>
            <person name="Kobayashi H."/>
            <person name="Nagahama T."/>
            <person name="Arai W."/>
            <person name="Sasagawa Y."/>
            <person name="Umeda M."/>
            <person name="Hayashi T."/>
            <person name="Nikaido I."/>
            <person name="Watanabe H."/>
            <person name="Oguri K."/>
            <person name="Kitazato H."/>
            <person name="Fujioka K."/>
            <person name="Kido Y."/>
            <person name="Takami H."/>
        </authorList>
    </citation>
    <scope>NUCLEOTIDE SEQUENCE</scope>
    <source>
        <tissue evidence="13">Whole body</tissue>
    </source>
</reference>
<evidence type="ECO:0000256" key="1">
    <source>
        <dbReference type="ARBA" id="ARBA00004401"/>
    </source>
</evidence>
<evidence type="ECO:0000313" key="13">
    <source>
        <dbReference type="EMBL" id="LAB74121.1"/>
    </source>
</evidence>
<evidence type="ECO:0000256" key="5">
    <source>
        <dbReference type="ARBA" id="ARBA00014380"/>
    </source>
</evidence>
<dbReference type="GO" id="GO:0005576">
    <property type="term" value="C:extracellular region"/>
    <property type="evidence" value="ECO:0007669"/>
    <property type="project" value="UniProtKB-SubCell"/>
</dbReference>
<dbReference type="InterPro" id="IPR029668">
    <property type="entry name" value="TMEM98"/>
</dbReference>
<dbReference type="Gene3D" id="1.20.1410.10">
    <property type="entry name" value="I/LWEQ domain"/>
    <property type="match status" value="1"/>
</dbReference>
<dbReference type="GO" id="GO:0005886">
    <property type="term" value="C:plasma membrane"/>
    <property type="evidence" value="ECO:0007669"/>
    <property type="project" value="UniProtKB-SubCell"/>
</dbReference>
<dbReference type="GO" id="GO:0005789">
    <property type="term" value="C:endoplasmic reticulum membrane"/>
    <property type="evidence" value="ECO:0007669"/>
    <property type="project" value="UniProtKB-SubCell"/>
</dbReference>
<evidence type="ECO:0000256" key="9">
    <source>
        <dbReference type="ARBA" id="ARBA00022824"/>
    </source>
</evidence>
<keyword evidence="6" id="KW-1003">Cell membrane</keyword>
<proteinExistence type="evidence at transcript level"/>
<evidence type="ECO:0000256" key="11">
    <source>
        <dbReference type="ARBA" id="ARBA00023136"/>
    </source>
</evidence>
<evidence type="ECO:0000256" key="10">
    <source>
        <dbReference type="ARBA" id="ARBA00022989"/>
    </source>
</evidence>
<evidence type="ECO:0000256" key="6">
    <source>
        <dbReference type="ARBA" id="ARBA00022475"/>
    </source>
</evidence>
<dbReference type="AlphaFoldDB" id="A0A2R5L346"/>
<protein>
    <recommendedName>
        <fullName evidence="5">Transmembrane protein 98</fullName>
    </recommendedName>
</protein>
<evidence type="ECO:0000256" key="12">
    <source>
        <dbReference type="SAM" id="Phobius"/>
    </source>
</evidence>
<dbReference type="EMBL" id="IACF01008538">
    <property type="protein sequence ID" value="LAB74121.1"/>
    <property type="molecule type" value="mRNA"/>
</dbReference>
<evidence type="ECO:0000256" key="7">
    <source>
        <dbReference type="ARBA" id="ARBA00022525"/>
    </source>
</evidence>
<comment type="similarity">
    <text evidence="4">Belongs to the TMEM98 family.</text>
</comment>
<feature type="transmembrane region" description="Helical" evidence="12">
    <location>
        <begin position="6"/>
        <end position="31"/>
    </location>
</feature>
<evidence type="ECO:0000256" key="8">
    <source>
        <dbReference type="ARBA" id="ARBA00022692"/>
    </source>
</evidence>
<evidence type="ECO:0000256" key="4">
    <source>
        <dbReference type="ARBA" id="ARBA00011024"/>
    </source>
</evidence>
<comment type="subcellular location">
    <subcellularLocation>
        <location evidence="1">Cell membrane</location>
        <topology evidence="1">Single-pass type II membrane protein</topology>
    </subcellularLocation>
    <subcellularLocation>
        <location evidence="3">Endoplasmic reticulum membrane</location>
        <topology evidence="3">Single-pass type II membrane protein</topology>
    </subcellularLocation>
    <subcellularLocation>
        <location evidence="2">Secreted</location>
        <location evidence="2">Extracellular exosome</location>
    </subcellularLocation>
</comment>
<keyword evidence="7" id="KW-0964">Secreted</keyword>
<keyword evidence="9" id="KW-0256">Endoplasmic reticulum</keyword>
<organism evidence="13">
    <name type="scientific">Hirondellea gigas</name>
    <dbReference type="NCBI Taxonomy" id="1518452"/>
    <lineage>
        <taxon>Eukaryota</taxon>
        <taxon>Metazoa</taxon>
        <taxon>Ecdysozoa</taxon>
        <taxon>Arthropoda</taxon>
        <taxon>Crustacea</taxon>
        <taxon>Multicrustacea</taxon>
        <taxon>Malacostraca</taxon>
        <taxon>Eumalacostraca</taxon>
        <taxon>Peracarida</taxon>
        <taxon>Amphipoda</taxon>
        <taxon>Amphilochidea</taxon>
        <taxon>Lysianassida</taxon>
        <taxon>Lysianassidira</taxon>
        <taxon>Lysianassoidea</taxon>
        <taxon>Lysianassidae</taxon>
        <taxon>Hirondellea</taxon>
    </lineage>
</organism>
<keyword evidence="10 12" id="KW-1133">Transmembrane helix</keyword>
<evidence type="ECO:0000256" key="2">
    <source>
        <dbReference type="ARBA" id="ARBA00004550"/>
    </source>
</evidence>
<sequence>MDPDHTVGAVALGVLAAIFVVSMVALAVICYRRHVLMKTPHHILTDSFYTSPELKLPKDAAAGGLELEDVRLAPQIDKILNDAQWVDDATGLIPHCLAILKLCHKLTERLVTTTLTPLPHYQINQIIQASRRVSPRLDDVARAMYPPLDPRLLEARCSSLTLILALLAAHTHPLTLTTQPSILQRDIADALMDMDRHLQVLRDAAQSHESLQEILAEGGTREPAD</sequence>
<accession>A0A2R5L346</accession>
<dbReference type="PANTHER" id="PTHR32510:SF3">
    <property type="entry name" value="TRANSMEMBRANE PROTEIN 98"/>
    <property type="match status" value="1"/>
</dbReference>
<name>A0A2R5L346_9CRUS</name>
<keyword evidence="8 12" id="KW-0812">Transmembrane</keyword>
<dbReference type="PANTHER" id="PTHR32510">
    <property type="entry name" value="TRANSMEMBRANE PROTEIN 98"/>
    <property type="match status" value="1"/>
</dbReference>
<keyword evidence="11 12" id="KW-0472">Membrane</keyword>